<dbReference type="PRINTS" id="PR00032">
    <property type="entry name" value="HTHARAC"/>
</dbReference>
<evidence type="ECO:0000313" key="5">
    <source>
        <dbReference type="EMBL" id="SEJ42214.1"/>
    </source>
</evidence>
<sequence length="335" mass="38391">MAFVINASDIIDFEAMPTPRSVSEIIPSRSATSSPSYHHPAIGKINFSQLSTPYMQVTDMQFELLSDFELRDVDSTNTININFFLSGKLDTTFSGLCHELNMRPNFHNLVYSPEGKDVSRVSGAQKVEMLHISLQRDFFVSCLGTCDAWSERILEDLRQERPFSGSKINPETTPHMMRQIDTFRFNTETGPMRNLLMQSKILELLALQMDQFRTPAPMHEDIRHDEAEKLHHLKTYLDANFLSELNLTQLSKVCLLNEFKVKKGFKVLFGTTVFNYLRKLRMEHAAQMLANFKVSVEEVADVLGYEHAQHFSIAFKKYMGVSPSIYQNKGKSMLK</sequence>
<protein>
    <submittedName>
        <fullName evidence="5">Transcriptional regulator, AraC family</fullName>
    </submittedName>
</protein>
<keyword evidence="2" id="KW-0238">DNA-binding</keyword>
<dbReference type="PANTHER" id="PTHR47893">
    <property type="entry name" value="REGULATORY PROTEIN PCHR"/>
    <property type="match status" value="1"/>
</dbReference>
<dbReference type="PROSITE" id="PS01124">
    <property type="entry name" value="HTH_ARAC_FAMILY_2"/>
    <property type="match status" value="1"/>
</dbReference>
<evidence type="ECO:0000259" key="4">
    <source>
        <dbReference type="PROSITE" id="PS01124"/>
    </source>
</evidence>
<dbReference type="Proteomes" id="UP000199532">
    <property type="component" value="Unassembled WGS sequence"/>
</dbReference>
<feature type="domain" description="HTH araC/xylS-type" evidence="4">
    <location>
        <begin position="231"/>
        <end position="329"/>
    </location>
</feature>
<reference evidence="5 6" key="1">
    <citation type="submission" date="2016-10" db="EMBL/GenBank/DDBJ databases">
        <authorList>
            <person name="de Groot N.N."/>
        </authorList>
    </citation>
    <scope>NUCLEOTIDE SEQUENCE [LARGE SCALE GENOMIC DNA]</scope>
    <source>
        <strain evidence="5 6">DSM 19938</strain>
    </source>
</reference>
<dbReference type="Pfam" id="PF12833">
    <property type="entry name" value="HTH_18"/>
    <property type="match status" value="1"/>
</dbReference>
<dbReference type="InterPro" id="IPR020449">
    <property type="entry name" value="Tscrpt_reg_AraC-type_HTH"/>
</dbReference>
<evidence type="ECO:0000256" key="1">
    <source>
        <dbReference type="ARBA" id="ARBA00023015"/>
    </source>
</evidence>
<dbReference type="STRING" id="408657.SAMN04487995_4621"/>
<dbReference type="SMART" id="SM00342">
    <property type="entry name" value="HTH_ARAC"/>
    <property type="match status" value="1"/>
</dbReference>
<dbReference type="GO" id="GO:0043565">
    <property type="term" value="F:sequence-specific DNA binding"/>
    <property type="evidence" value="ECO:0007669"/>
    <property type="project" value="InterPro"/>
</dbReference>
<keyword evidence="1" id="KW-0805">Transcription regulation</keyword>
<dbReference type="SUPFAM" id="SSF46689">
    <property type="entry name" value="Homeodomain-like"/>
    <property type="match status" value="1"/>
</dbReference>
<name>A0A1H6YQW6_9BACT</name>
<dbReference type="PANTHER" id="PTHR47893:SF1">
    <property type="entry name" value="REGULATORY PROTEIN PCHR"/>
    <property type="match status" value="1"/>
</dbReference>
<gene>
    <name evidence="5" type="ORF">SAMN04487995_4621</name>
</gene>
<organism evidence="5 6">
    <name type="scientific">Dyadobacter koreensis</name>
    <dbReference type="NCBI Taxonomy" id="408657"/>
    <lineage>
        <taxon>Bacteria</taxon>
        <taxon>Pseudomonadati</taxon>
        <taxon>Bacteroidota</taxon>
        <taxon>Cytophagia</taxon>
        <taxon>Cytophagales</taxon>
        <taxon>Spirosomataceae</taxon>
        <taxon>Dyadobacter</taxon>
    </lineage>
</organism>
<evidence type="ECO:0000256" key="2">
    <source>
        <dbReference type="ARBA" id="ARBA00023125"/>
    </source>
</evidence>
<dbReference type="AlphaFoldDB" id="A0A1H6YQW6"/>
<dbReference type="InterPro" id="IPR009057">
    <property type="entry name" value="Homeodomain-like_sf"/>
</dbReference>
<dbReference type="GO" id="GO:0003700">
    <property type="term" value="F:DNA-binding transcription factor activity"/>
    <property type="evidence" value="ECO:0007669"/>
    <property type="project" value="InterPro"/>
</dbReference>
<evidence type="ECO:0000313" key="6">
    <source>
        <dbReference type="Proteomes" id="UP000199532"/>
    </source>
</evidence>
<dbReference type="OrthoDB" id="799767at2"/>
<dbReference type="InterPro" id="IPR018062">
    <property type="entry name" value="HTH_AraC-typ_CS"/>
</dbReference>
<proteinExistence type="predicted"/>
<evidence type="ECO:0000256" key="3">
    <source>
        <dbReference type="ARBA" id="ARBA00023163"/>
    </source>
</evidence>
<keyword evidence="3" id="KW-0804">Transcription</keyword>
<dbReference type="InterPro" id="IPR018060">
    <property type="entry name" value="HTH_AraC"/>
</dbReference>
<dbReference type="EMBL" id="FNXY01000007">
    <property type="protein sequence ID" value="SEJ42214.1"/>
    <property type="molecule type" value="Genomic_DNA"/>
</dbReference>
<accession>A0A1H6YQW6</accession>
<dbReference type="Gene3D" id="1.10.10.60">
    <property type="entry name" value="Homeodomain-like"/>
    <property type="match status" value="2"/>
</dbReference>
<dbReference type="PROSITE" id="PS00041">
    <property type="entry name" value="HTH_ARAC_FAMILY_1"/>
    <property type="match status" value="1"/>
</dbReference>
<dbReference type="RefSeq" id="WP_090338615.1">
    <property type="nucleotide sequence ID" value="NZ_FNXY01000007.1"/>
</dbReference>
<keyword evidence="6" id="KW-1185">Reference proteome</keyword>
<dbReference type="InterPro" id="IPR053142">
    <property type="entry name" value="PchR_regulatory_protein"/>
</dbReference>